<dbReference type="SMART" id="SM00729">
    <property type="entry name" value="Elp3"/>
    <property type="match status" value="1"/>
</dbReference>
<keyword evidence="6" id="KW-0408">Iron</keyword>
<dbReference type="Pfam" id="PF04055">
    <property type="entry name" value="Radical_SAM"/>
    <property type="match status" value="1"/>
</dbReference>
<dbReference type="InterPro" id="IPR005839">
    <property type="entry name" value="Methylthiotransferase"/>
</dbReference>
<dbReference type="InterPro" id="IPR058240">
    <property type="entry name" value="rSAM_sf"/>
</dbReference>
<dbReference type="InterPro" id="IPR038135">
    <property type="entry name" value="Methylthiotransferase_N_sf"/>
</dbReference>
<evidence type="ECO:0000256" key="2">
    <source>
        <dbReference type="ARBA" id="ARBA00022485"/>
    </source>
</evidence>
<comment type="caution">
    <text evidence="10">The sequence shown here is derived from an EMBL/GenBank/DDBJ whole genome shotgun (WGS) entry which is preliminary data.</text>
</comment>
<dbReference type="EMBL" id="JADIMY010000036">
    <property type="protein sequence ID" value="MBO8427276.1"/>
    <property type="molecule type" value="Genomic_DNA"/>
</dbReference>
<evidence type="ECO:0000259" key="8">
    <source>
        <dbReference type="PROSITE" id="PS51449"/>
    </source>
</evidence>
<keyword evidence="3" id="KW-0808">Transferase</keyword>
<keyword evidence="2" id="KW-0004">4Fe-4S</keyword>
<accession>A0A9D9DIT0</accession>
<dbReference type="NCBIfam" id="TIGR01579">
    <property type="entry name" value="MiaB-like-C"/>
    <property type="match status" value="1"/>
</dbReference>
<dbReference type="GO" id="GO:0046872">
    <property type="term" value="F:metal ion binding"/>
    <property type="evidence" value="ECO:0007669"/>
    <property type="project" value="UniProtKB-KW"/>
</dbReference>
<dbReference type="InterPro" id="IPR006467">
    <property type="entry name" value="MiaB-like_bact"/>
</dbReference>
<dbReference type="InterPro" id="IPR007197">
    <property type="entry name" value="rSAM"/>
</dbReference>
<dbReference type="SFLD" id="SFLDG01082">
    <property type="entry name" value="B12-binding_domain_containing"/>
    <property type="match status" value="1"/>
</dbReference>
<dbReference type="InterPro" id="IPR020612">
    <property type="entry name" value="Methylthiotransferase_CS"/>
</dbReference>
<keyword evidence="7" id="KW-0411">Iron-sulfur</keyword>
<feature type="domain" description="Radical SAM core" evidence="9">
    <location>
        <begin position="139"/>
        <end position="369"/>
    </location>
</feature>
<dbReference type="Gene3D" id="3.40.50.12160">
    <property type="entry name" value="Methylthiotransferase, N-terminal domain"/>
    <property type="match status" value="1"/>
</dbReference>
<evidence type="ECO:0000256" key="7">
    <source>
        <dbReference type="ARBA" id="ARBA00023014"/>
    </source>
</evidence>
<evidence type="ECO:0000256" key="3">
    <source>
        <dbReference type="ARBA" id="ARBA00022679"/>
    </source>
</evidence>
<dbReference type="SFLD" id="SFLDG01061">
    <property type="entry name" value="methylthiotransferase"/>
    <property type="match status" value="1"/>
</dbReference>
<organism evidence="10 11">
    <name type="scientific">Candidatus Onthovivens merdipullorum</name>
    <dbReference type="NCBI Taxonomy" id="2840889"/>
    <lineage>
        <taxon>Bacteria</taxon>
        <taxon>Bacillati</taxon>
        <taxon>Bacillota</taxon>
        <taxon>Bacilli</taxon>
        <taxon>Bacillales</taxon>
        <taxon>Candidatus Onthovivens</taxon>
    </lineage>
</organism>
<name>A0A9D9DIT0_9BACL</name>
<dbReference type="AlphaFoldDB" id="A0A9D9DIT0"/>
<dbReference type="PANTHER" id="PTHR11918">
    <property type="entry name" value="RADICAL SAM PROTEINS"/>
    <property type="match status" value="1"/>
</dbReference>
<dbReference type="GO" id="GO:0051539">
    <property type="term" value="F:4 iron, 4 sulfur cluster binding"/>
    <property type="evidence" value="ECO:0007669"/>
    <property type="project" value="UniProtKB-KW"/>
</dbReference>
<dbReference type="Pfam" id="PF00919">
    <property type="entry name" value="UPF0004"/>
    <property type="match status" value="1"/>
</dbReference>
<dbReference type="GO" id="GO:0035598">
    <property type="term" value="F:tRNA (N(6)-L-threonylcarbamoyladenosine(37)-C(2))-methylthiotransferase activity"/>
    <property type="evidence" value="ECO:0007669"/>
    <property type="project" value="TreeGrafter"/>
</dbReference>
<dbReference type="CDD" id="cd01335">
    <property type="entry name" value="Radical_SAM"/>
    <property type="match status" value="1"/>
</dbReference>
<dbReference type="SUPFAM" id="SSF102114">
    <property type="entry name" value="Radical SAM enzymes"/>
    <property type="match status" value="1"/>
</dbReference>
<dbReference type="Gene3D" id="3.80.30.20">
    <property type="entry name" value="tm_1862 like domain"/>
    <property type="match status" value="1"/>
</dbReference>
<evidence type="ECO:0000313" key="10">
    <source>
        <dbReference type="EMBL" id="MBO8427276.1"/>
    </source>
</evidence>
<dbReference type="PROSITE" id="PS51918">
    <property type="entry name" value="RADICAL_SAM"/>
    <property type="match status" value="1"/>
</dbReference>
<evidence type="ECO:0000259" key="9">
    <source>
        <dbReference type="PROSITE" id="PS51918"/>
    </source>
</evidence>
<evidence type="ECO:0000256" key="6">
    <source>
        <dbReference type="ARBA" id="ARBA00023004"/>
    </source>
</evidence>
<feature type="non-terminal residue" evidence="10">
    <location>
        <position position="399"/>
    </location>
</feature>
<sequence>MTFYIDFLGCKVNSYEAQAVAYSLIKHGFIEVDIKQEIPDIIIINTCAVTEVSATKSRHLIKRFRTHYPNSIIIVMGCYSQYAYELITNEIGVDIVIGTSYRDKIYELIEEFLKNKKKIYLIKKDRRSLTYENLLIDRYFENTRAYVKIQDGCNNFCTYCLIPYIRGISRSRSENEIINEIKCLINNGYKEIILTGIDQGSYGLDFKEKSNFSTLLSNILKIDNLYRIRISSIEESQIDNQFLELLNNYPNIANHLHIPLQSGSKDILKAMNRKYDVDSFLKTIEKIREIRPDISITTDVIVGFPGESEENFIETYNFIKKAKFSKIHVFPYSDRAGTIASKRTNKVPIKVKKERVQKLLVLNNELEENYFSKFYGKKIEFLMESFNPKTNMIKGHSSN</sequence>
<evidence type="ECO:0000313" key="11">
    <source>
        <dbReference type="Proteomes" id="UP000823613"/>
    </source>
</evidence>
<reference evidence="10" key="2">
    <citation type="journal article" date="2021" name="PeerJ">
        <title>Extensive microbial diversity within the chicken gut microbiome revealed by metagenomics and culture.</title>
        <authorList>
            <person name="Gilroy R."/>
            <person name="Ravi A."/>
            <person name="Getino M."/>
            <person name="Pursley I."/>
            <person name="Horton D.L."/>
            <person name="Alikhan N.F."/>
            <person name="Baker D."/>
            <person name="Gharbi K."/>
            <person name="Hall N."/>
            <person name="Watson M."/>
            <person name="Adriaenssens E.M."/>
            <person name="Foster-Nyarko E."/>
            <person name="Jarju S."/>
            <person name="Secka A."/>
            <person name="Antonio M."/>
            <person name="Oren A."/>
            <person name="Chaudhuri R.R."/>
            <person name="La Ragione R."/>
            <person name="Hildebrand F."/>
            <person name="Pallen M.J."/>
        </authorList>
    </citation>
    <scope>NUCLEOTIDE SEQUENCE</scope>
    <source>
        <strain evidence="10">11159</strain>
    </source>
</reference>
<keyword evidence="4" id="KW-0949">S-adenosyl-L-methionine</keyword>
<comment type="cofactor">
    <cofactor evidence="1">
        <name>[4Fe-4S] cluster</name>
        <dbReference type="ChEBI" id="CHEBI:49883"/>
    </cofactor>
</comment>
<dbReference type="InterPro" id="IPR006638">
    <property type="entry name" value="Elp3/MiaA/NifB-like_rSAM"/>
</dbReference>
<evidence type="ECO:0000256" key="5">
    <source>
        <dbReference type="ARBA" id="ARBA00022723"/>
    </source>
</evidence>
<evidence type="ECO:0000256" key="4">
    <source>
        <dbReference type="ARBA" id="ARBA00022691"/>
    </source>
</evidence>
<dbReference type="PROSITE" id="PS51449">
    <property type="entry name" value="MTTASE_N"/>
    <property type="match status" value="1"/>
</dbReference>
<dbReference type="PANTHER" id="PTHR11918:SF45">
    <property type="entry name" value="THREONYLCARBAMOYLADENOSINE TRNA METHYLTHIOTRANSFERASE"/>
    <property type="match status" value="1"/>
</dbReference>
<feature type="domain" description="MTTase N-terminal" evidence="8">
    <location>
        <begin position="1"/>
        <end position="114"/>
    </location>
</feature>
<dbReference type="Proteomes" id="UP000823613">
    <property type="component" value="Unassembled WGS sequence"/>
</dbReference>
<dbReference type="SFLD" id="SFLDS00029">
    <property type="entry name" value="Radical_SAM"/>
    <property type="match status" value="1"/>
</dbReference>
<proteinExistence type="predicted"/>
<dbReference type="InterPro" id="IPR013848">
    <property type="entry name" value="Methylthiotransferase_N"/>
</dbReference>
<reference evidence="10" key="1">
    <citation type="submission" date="2020-10" db="EMBL/GenBank/DDBJ databases">
        <authorList>
            <person name="Gilroy R."/>
        </authorList>
    </citation>
    <scope>NUCLEOTIDE SEQUENCE</scope>
    <source>
        <strain evidence="10">11159</strain>
    </source>
</reference>
<dbReference type="PROSITE" id="PS01278">
    <property type="entry name" value="MTTASE_RADICAL"/>
    <property type="match status" value="1"/>
</dbReference>
<keyword evidence="5" id="KW-0479">Metal-binding</keyword>
<dbReference type="FunFam" id="3.80.30.20:FF:000001">
    <property type="entry name" value="tRNA-2-methylthio-N(6)-dimethylallyladenosine synthase 2"/>
    <property type="match status" value="1"/>
</dbReference>
<dbReference type="InterPro" id="IPR023404">
    <property type="entry name" value="rSAM_horseshoe"/>
</dbReference>
<dbReference type="NCBIfam" id="TIGR00089">
    <property type="entry name" value="MiaB/RimO family radical SAM methylthiotransferase"/>
    <property type="match status" value="1"/>
</dbReference>
<evidence type="ECO:0000256" key="1">
    <source>
        <dbReference type="ARBA" id="ARBA00001966"/>
    </source>
</evidence>
<gene>
    <name evidence="10" type="primary">mtaB</name>
    <name evidence="10" type="ORF">IAC58_01790</name>
</gene>
<protein>
    <submittedName>
        <fullName evidence="10">tRNA (N(6)-L-threonylcarbamoyladenosine(37)-C(2))-methylthiotransferase MtaB</fullName>
    </submittedName>
</protein>